<evidence type="ECO:0000313" key="1">
    <source>
        <dbReference type="EMBL" id="CCE54622.1"/>
    </source>
</evidence>
<name>G7HWQ7_9CORY</name>
<evidence type="ECO:0000313" key="2">
    <source>
        <dbReference type="Proteomes" id="UP000004840"/>
    </source>
</evidence>
<dbReference type="EMBL" id="CAFW01000036">
    <property type="protein sequence ID" value="CCE54622.1"/>
    <property type="molecule type" value="Genomic_DNA"/>
</dbReference>
<protein>
    <submittedName>
        <fullName evidence="1">Uncharacterized protein</fullName>
    </submittedName>
</protein>
<reference evidence="1 2" key="1">
    <citation type="journal article" date="2012" name="J. Bacteriol.">
        <title>Genome Sequence of Corynebacterium casei UCMA 3821, Isolated from a Smear-Ripened Cheese.</title>
        <authorList>
            <person name="Monnet C."/>
            <person name="Loux V."/>
            <person name="Bento P."/>
            <person name="Gibrat J.F."/>
            <person name="Straub C."/>
            <person name="Bonnarme P."/>
            <person name="Landaud S."/>
            <person name="Irlinger F."/>
        </authorList>
    </citation>
    <scope>NUCLEOTIDE SEQUENCE [LARGE SCALE GENOMIC DNA]</scope>
    <source>
        <strain evidence="1 2">UCMA 3821</strain>
    </source>
</reference>
<dbReference type="AlphaFoldDB" id="G7HWQ7"/>
<gene>
    <name evidence="1" type="ORF">CCAS_05250</name>
</gene>
<proteinExistence type="predicted"/>
<dbReference type="Proteomes" id="UP000004840">
    <property type="component" value="Unassembled WGS sequence"/>
</dbReference>
<accession>G7HWQ7</accession>
<comment type="caution">
    <text evidence="1">The sequence shown here is derived from an EMBL/GenBank/DDBJ whole genome shotgun (WGS) entry which is preliminary data.</text>
</comment>
<sequence length="62" mass="7207">MVTVGVERPAHLQNAFTRVWVKQQVLHKAQRSYKPLVGDDATWLQKCHRRGTDLDDLETFCL</sequence>
<organism evidence="1 2">
    <name type="scientific">Corynebacterium casei UCMA 3821</name>
    <dbReference type="NCBI Taxonomy" id="1110505"/>
    <lineage>
        <taxon>Bacteria</taxon>
        <taxon>Bacillati</taxon>
        <taxon>Actinomycetota</taxon>
        <taxon>Actinomycetes</taxon>
        <taxon>Mycobacteriales</taxon>
        <taxon>Corynebacteriaceae</taxon>
        <taxon>Corynebacterium</taxon>
    </lineage>
</organism>